<gene>
    <name evidence="2" type="ORF">H4O09_00475</name>
</gene>
<sequence>MKAPVAGNIPDLLLPWSWQTPEGFALRGWRSPASGKPVLHFIHGTGMCGLTYWPVLEQLLPQVDLFISDLHGHGDSDGQAPFVGWNRSAELALAAWQAHAPHYGPVETIAAGHSLGAVISAMMLGSTPGVFNRGLLLDPVIMPPLMRALGWLGERTGLYARNKLALRARARRQQWSSRQHARDYLHQRGIFRGWSAPALAAYVDHALDHAVDGRCQLKCPPQIEADIFGSLPQGLWPLLDKVAVPVDVLMGEQSYPFARKASSQWARRNARVRVHSVAGDHCYMQDAPDASAELLRALLSAGAVSR</sequence>
<dbReference type="InterPro" id="IPR022742">
    <property type="entry name" value="Hydrolase_4"/>
</dbReference>
<accession>A0A7W3UXG5</accession>
<evidence type="ECO:0000259" key="1">
    <source>
        <dbReference type="Pfam" id="PF12146"/>
    </source>
</evidence>
<dbReference type="Proteomes" id="UP000550609">
    <property type="component" value="Unassembled WGS sequence"/>
</dbReference>
<dbReference type="Gene3D" id="3.40.50.1820">
    <property type="entry name" value="alpha/beta hydrolase"/>
    <property type="match status" value="1"/>
</dbReference>
<name>A0A7W3UXG5_9GAMM</name>
<dbReference type="AlphaFoldDB" id="A0A7W3UXG5"/>
<dbReference type="InterPro" id="IPR029058">
    <property type="entry name" value="AB_hydrolase_fold"/>
</dbReference>
<dbReference type="Pfam" id="PF12146">
    <property type="entry name" value="Hydrolase_4"/>
    <property type="match status" value="1"/>
</dbReference>
<comment type="caution">
    <text evidence="2">The sequence shown here is derived from an EMBL/GenBank/DDBJ whole genome shotgun (WGS) entry which is preliminary data.</text>
</comment>
<reference evidence="2 3" key="1">
    <citation type="submission" date="2020-08" db="EMBL/GenBank/DDBJ databases">
        <title>Stenotrophomonas sp. W1S232.</title>
        <authorList>
            <person name="Deng Y."/>
        </authorList>
    </citation>
    <scope>NUCLEOTIDE SEQUENCE [LARGE SCALE GENOMIC DNA]</scope>
    <source>
        <strain evidence="2 3">W1S232</strain>
    </source>
</reference>
<dbReference type="SUPFAM" id="SSF53474">
    <property type="entry name" value="alpha/beta-Hydrolases"/>
    <property type="match status" value="1"/>
</dbReference>
<proteinExistence type="predicted"/>
<dbReference type="EMBL" id="JACIUV010000001">
    <property type="protein sequence ID" value="MBB1115541.1"/>
    <property type="molecule type" value="Genomic_DNA"/>
</dbReference>
<protein>
    <submittedName>
        <fullName evidence="2">Alpha/beta hydrolase</fullName>
    </submittedName>
</protein>
<dbReference type="GO" id="GO:0016787">
    <property type="term" value="F:hydrolase activity"/>
    <property type="evidence" value="ECO:0007669"/>
    <property type="project" value="UniProtKB-KW"/>
</dbReference>
<keyword evidence="2" id="KW-0378">Hydrolase</keyword>
<feature type="domain" description="Serine aminopeptidase S33" evidence="1">
    <location>
        <begin position="36"/>
        <end position="192"/>
    </location>
</feature>
<evidence type="ECO:0000313" key="2">
    <source>
        <dbReference type="EMBL" id="MBB1115541.1"/>
    </source>
</evidence>
<organism evidence="2 3">
    <name type="scientific">Stenotrophomonas koreensis</name>
    <dbReference type="NCBI Taxonomy" id="266128"/>
    <lineage>
        <taxon>Bacteria</taxon>
        <taxon>Pseudomonadati</taxon>
        <taxon>Pseudomonadota</taxon>
        <taxon>Gammaproteobacteria</taxon>
        <taxon>Lysobacterales</taxon>
        <taxon>Lysobacteraceae</taxon>
        <taxon>Stenotrophomonas</taxon>
    </lineage>
</organism>
<evidence type="ECO:0000313" key="3">
    <source>
        <dbReference type="Proteomes" id="UP000550609"/>
    </source>
</evidence>